<dbReference type="AlphaFoldDB" id="A0A382MH81"/>
<evidence type="ECO:0000256" key="1">
    <source>
        <dbReference type="SAM" id="Phobius"/>
    </source>
</evidence>
<organism evidence="2">
    <name type="scientific">marine metagenome</name>
    <dbReference type="NCBI Taxonomy" id="408172"/>
    <lineage>
        <taxon>unclassified sequences</taxon>
        <taxon>metagenomes</taxon>
        <taxon>ecological metagenomes</taxon>
    </lineage>
</organism>
<gene>
    <name evidence="2" type="ORF">METZ01_LOCUS300319</name>
</gene>
<keyword evidence="1" id="KW-0812">Transmembrane</keyword>
<evidence type="ECO:0000313" key="2">
    <source>
        <dbReference type="EMBL" id="SVC47465.1"/>
    </source>
</evidence>
<dbReference type="EMBL" id="UINC01093216">
    <property type="protein sequence ID" value="SVC47465.1"/>
    <property type="molecule type" value="Genomic_DNA"/>
</dbReference>
<sequence>MDGSTLAVTLAVIHILWILPTGYLLVISMLRKN</sequence>
<keyword evidence="1" id="KW-0472">Membrane</keyword>
<proteinExistence type="predicted"/>
<protein>
    <submittedName>
        <fullName evidence="2">Uncharacterized protein</fullName>
    </submittedName>
</protein>
<reference evidence="2" key="1">
    <citation type="submission" date="2018-05" db="EMBL/GenBank/DDBJ databases">
        <authorList>
            <person name="Lanie J.A."/>
            <person name="Ng W.-L."/>
            <person name="Kazmierczak K.M."/>
            <person name="Andrzejewski T.M."/>
            <person name="Davidsen T.M."/>
            <person name="Wayne K.J."/>
            <person name="Tettelin H."/>
            <person name="Glass J.I."/>
            <person name="Rusch D."/>
            <person name="Podicherti R."/>
            <person name="Tsui H.-C.T."/>
            <person name="Winkler M.E."/>
        </authorList>
    </citation>
    <scope>NUCLEOTIDE SEQUENCE</scope>
</reference>
<name>A0A382MH81_9ZZZZ</name>
<accession>A0A382MH81</accession>
<keyword evidence="1" id="KW-1133">Transmembrane helix</keyword>
<feature type="transmembrane region" description="Helical" evidence="1">
    <location>
        <begin position="6"/>
        <end position="30"/>
    </location>
</feature>